<dbReference type="PRINTS" id="PR00039">
    <property type="entry name" value="HTHLYSR"/>
</dbReference>
<evidence type="ECO:0000256" key="2">
    <source>
        <dbReference type="ARBA" id="ARBA00023015"/>
    </source>
</evidence>
<dbReference type="eggNOG" id="COG0583">
    <property type="taxonomic scope" value="Bacteria"/>
</dbReference>
<organism evidence="6 7">
    <name type="scientific">Streptosporangium roseum (strain ATCC 12428 / DSM 43021 / JCM 3005 / KCTC 9067 / NCIMB 10171 / NRRL 2505 / NI 9100)</name>
    <dbReference type="NCBI Taxonomy" id="479432"/>
    <lineage>
        <taxon>Bacteria</taxon>
        <taxon>Bacillati</taxon>
        <taxon>Actinomycetota</taxon>
        <taxon>Actinomycetes</taxon>
        <taxon>Streptosporangiales</taxon>
        <taxon>Streptosporangiaceae</taxon>
        <taxon>Streptosporangium</taxon>
    </lineage>
</organism>
<keyword evidence="4" id="KW-0804">Transcription</keyword>
<dbReference type="RefSeq" id="WP_012891127.1">
    <property type="nucleotide sequence ID" value="NC_013595.1"/>
</dbReference>
<dbReference type="SUPFAM" id="SSF46785">
    <property type="entry name" value="Winged helix' DNA-binding domain"/>
    <property type="match status" value="1"/>
</dbReference>
<dbReference type="PANTHER" id="PTHR30346">
    <property type="entry name" value="TRANSCRIPTIONAL DUAL REGULATOR HCAR-RELATED"/>
    <property type="match status" value="1"/>
</dbReference>
<dbReference type="SUPFAM" id="SSF53850">
    <property type="entry name" value="Periplasmic binding protein-like II"/>
    <property type="match status" value="1"/>
</dbReference>
<gene>
    <name evidence="6" type="ordered locus">Sros_4520</name>
</gene>
<dbReference type="STRING" id="479432.Sros_4520"/>
<dbReference type="PROSITE" id="PS50931">
    <property type="entry name" value="HTH_LYSR"/>
    <property type="match status" value="1"/>
</dbReference>
<evidence type="ECO:0000256" key="3">
    <source>
        <dbReference type="ARBA" id="ARBA00023125"/>
    </source>
</evidence>
<keyword evidence="3" id="KW-0238">DNA-binding</keyword>
<dbReference type="EMBL" id="CP001814">
    <property type="protein sequence ID" value="ACZ87385.1"/>
    <property type="molecule type" value="Genomic_DNA"/>
</dbReference>
<dbReference type="FunFam" id="1.10.10.10:FF:000001">
    <property type="entry name" value="LysR family transcriptional regulator"/>
    <property type="match status" value="1"/>
</dbReference>
<sequence>MEIRHLHYFIAVAEEGSFNRAAQRLLISQPSLSRQIISLERRLGHRLFERTSRGINLTPGGDALLQHARQILGMTAATQEVVSEAARVRQAVSIGVPPGTPGPWLLSVVEAVDRSIPHAALSYLEATSSEQLRLLHEGRLDVCLIHQSPPSHHVSWLLREEPLGIAVRRDHPLADSPAYRIGDLHSLRVLVHARERTPAQQEGLMAAISAADVRPHWQFAQFTEHALACARATRSDAVMVGSHTAALQLPGWRWGPLEGLPQAVMTTWLVRQRQTRAVVQEVADVVRTVGE</sequence>
<dbReference type="Proteomes" id="UP000002029">
    <property type="component" value="Chromosome"/>
</dbReference>
<feature type="domain" description="HTH lysR-type" evidence="5">
    <location>
        <begin position="1"/>
        <end position="58"/>
    </location>
</feature>
<keyword evidence="2" id="KW-0805">Transcription regulation</keyword>
<dbReference type="AlphaFoldDB" id="D2B1T3"/>
<name>D2B1T3_STRRD</name>
<dbReference type="KEGG" id="sro:Sros_4520"/>
<keyword evidence="7" id="KW-1185">Reference proteome</keyword>
<dbReference type="GO" id="GO:0003700">
    <property type="term" value="F:DNA-binding transcription factor activity"/>
    <property type="evidence" value="ECO:0007669"/>
    <property type="project" value="InterPro"/>
</dbReference>
<dbReference type="InterPro" id="IPR005119">
    <property type="entry name" value="LysR_subst-bd"/>
</dbReference>
<protein>
    <submittedName>
        <fullName evidence="6">Transcriptional regulator-like protein</fullName>
    </submittedName>
</protein>
<dbReference type="GO" id="GO:0032993">
    <property type="term" value="C:protein-DNA complex"/>
    <property type="evidence" value="ECO:0007669"/>
    <property type="project" value="TreeGrafter"/>
</dbReference>
<dbReference type="HOGENOM" id="CLU_039613_6_4_11"/>
<dbReference type="Pfam" id="PF00126">
    <property type="entry name" value="HTH_1"/>
    <property type="match status" value="1"/>
</dbReference>
<evidence type="ECO:0000256" key="1">
    <source>
        <dbReference type="ARBA" id="ARBA00009437"/>
    </source>
</evidence>
<evidence type="ECO:0000256" key="4">
    <source>
        <dbReference type="ARBA" id="ARBA00023163"/>
    </source>
</evidence>
<dbReference type="Gene3D" id="1.10.10.10">
    <property type="entry name" value="Winged helix-like DNA-binding domain superfamily/Winged helix DNA-binding domain"/>
    <property type="match status" value="1"/>
</dbReference>
<dbReference type="GO" id="GO:0003677">
    <property type="term" value="F:DNA binding"/>
    <property type="evidence" value="ECO:0007669"/>
    <property type="project" value="UniProtKB-KW"/>
</dbReference>
<accession>D2B1T3</accession>
<dbReference type="InterPro" id="IPR036390">
    <property type="entry name" value="WH_DNA-bd_sf"/>
</dbReference>
<evidence type="ECO:0000259" key="5">
    <source>
        <dbReference type="PROSITE" id="PS50931"/>
    </source>
</evidence>
<proteinExistence type="inferred from homology"/>
<reference evidence="6 7" key="1">
    <citation type="journal article" date="2010" name="Stand. Genomic Sci.">
        <title>Complete genome sequence of Streptosporangium roseum type strain (NI 9100).</title>
        <authorList>
            <person name="Nolan M."/>
            <person name="Sikorski J."/>
            <person name="Jando M."/>
            <person name="Lucas S."/>
            <person name="Lapidus A."/>
            <person name="Glavina Del Rio T."/>
            <person name="Chen F."/>
            <person name="Tice H."/>
            <person name="Pitluck S."/>
            <person name="Cheng J.F."/>
            <person name="Chertkov O."/>
            <person name="Sims D."/>
            <person name="Meincke L."/>
            <person name="Brettin T."/>
            <person name="Han C."/>
            <person name="Detter J.C."/>
            <person name="Bruce D."/>
            <person name="Goodwin L."/>
            <person name="Land M."/>
            <person name="Hauser L."/>
            <person name="Chang Y.J."/>
            <person name="Jeffries C.D."/>
            <person name="Ivanova N."/>
            <person name="Mavromatis K."/>
            <person name="Mikhailova N."/>
            <person name="Chen A."/>
            <person name="Palaniappan K."/>
            <person name="Chain P."/>
            <person name="Rohde M."/>
            <person name="Goker M."/>
            <person name="Bristow J."/>
            <person name="Eisen J.A."/>
            <person name="Markowitz V."/>
            <person name="Hugenholtz P."/>
            <person name="Kyrpides N.C."/>
            <person name="Klenk H.P."/>
        </authorList>
    </citation>
    <scope>NUCLEOTIDE SEQUENCE [LARGE SCALE GENOMIC DNA]</scope>
    <source>
        <strain evidence="7">ATCC 12428 / DSM 43021 / JCM 3005 / NI 9100</strain>
    </source>
</reference>
<dbReference type="OrthoDB" id="79118at2"/>
<dbReference type="InterPro" id="IPR036388">
    <property type="entry name" value="WH-like_DNA-bd_sf"/>
</dbReference>
<dbReference type="Gene3D" id="3.40.190.10">
    <property type="entry name" value="Periplasmic binding protein-like II"/>
    <property type="match status" value="2"/>
</dbReference>
<dbReference type="InterPro" id="IPR000847">
    <property type="entry name" value="LysR_HTH_N"/>
</dbReference>
<evidence type="ECO:0000313" key="6">
    <source>
        <dbReference type="EMBL" id="ACZ87385.1"/>
    </source>
</evidence>
<dbReference type="PANTHER" id="PTHR30346:SF0">
    <property type="entry name" value="HCA OPERON TRANSCRIPTIONAL ACTIVATOR HCAR"/>
    <property type="match status" value="1"/>
</dbReference>
<evidence type="ECO:0000313" key="7">
    <source>
        <dbReference type="Proteomes" id="UP000002029"/>
    </source>
</evidence>
<dbReference type="Pfam" id="PF03466">
    <property type="entry name" value="LysR_substrate"/>
    <property type="match status" value="1"/>
</dbReference>
<comment type="similarity">
    <text evidence="1">Belongs to the LysR transcriptional regulatory family.</text>
</comment>